<feature type="compositionally biased region" description="Basic and acidic residues" evidence="1">
    <location>
        <begin position="87"/>
        <end position="99"/>
    </location>
</feature>
<dbReference type="STRING" id="2017.SAMN05444320_11090"/>
<proteinExistence type="predicted"/>
<organism evidence="3 4">
    <name type="scientific">Streptoalloteichus hindustanus</name>
    <dbReference type="NCBI Taxonomy" id="2017"/>
    <lineage>
        <taxon>Bacteria</taxon>
        <taxon>Bacillati</taxon>
        <taxon>Actinomycetota</taxon>
        <taxon>Actinomycetes</taxon>
        <taxon>Pseudonocardiales</taxon>
        <taxon>Pseudonocardiaceae</taxon>
        <taxon>Streptoalloteichus</taxon>
    </lineage>
</organism>
<dbReference type="OrthoDB" id="3696421at2"/>
<keyword evidence="2" id="KW-0472">Membrane</keyword>
<evidence type="ECO:0000313" key="4">
    <source>
        <dbReference type="Proteomes" id="UP000184501"/>
    </source>
</evidence>
<reference evidence="3 4" key="1">
    <citation type="submission" date="2016-11" db="EMBL/GenBank/DDBJ databases">
        <authorList>
            <person name="Jaros S."/>
            <person name="Januszkiewicz K."/>
            <person name="Wedrychowicz H."/>
        </authorList>
    </citation>
    <scope>NUCLEOTIDE SEQUENCE [LARGE SCALE GENOMIC DNA]</scope>
    <source>
        <strain evidence="3 4">DSM 44523</strain>
    </source>
</reference>
<keyword evidence="4" id="KW-1185">Reference proteome</keyword>
<name>A0A1M5KX74_STRHI</name>
<protein>
    <recommendedName>
        <fullName evidence="5">Transmembrane protein</fullName>
    </recommendedName>
</protein>
<gene>
    <name evidence="3" type="ORF">SAMN05444320_11090</name>
</gene>
<feature type="region of interest" description="Disordered" evidence="1">
    <location>
        <begin position="195"/>
        <end position="230"/>
    </location>
</feature>
<feature type="region of interest" description="Disordered" evidence="1">
    <location>
        <begin position="43"/>
        <end position="117"/>
    </location>
</feature>
<dbReference type="RefSeq" id="WP_073488380.1">
    <property type="nucleotide sequence ID" value="NZ_FQVN01000010.1"/>
</dbReference>
<feature type="compositionally biased region" description="Basic and acidic residues" evidence="1">
    <location>
        <begin position="66"/>
        <end position="76"/>
    </location>
</feature>
<feature type="transmembrane region" description="Helical" evidence="2">
    <location>
        <begin position="135"/>
        <end position="152"/>
    </location>
</feature>
<dbReference type="EMBL" id="FQVN01000010">
    <property type="protein sequence ID" value="SHG57371.1"/>
    <property type="molecule type" value="Genomic_DNA"/>
</dbReference>
<evidence type="ECO:0000256" key="1">
    <source>
        <dbReference type="SAM" id="MobiDB-lite"/>
    </source>
</evidence>
<dbReference type="NCBIfam" id="NF045516">
    <property type="entry name" value="GlpR"/>
    <property type="match status" value="1"/>
</dbReference>
<dbReference type="Proteomes" id="UP000184501">
    <property type="component" value="Unassembled WGS sequence"/>
</dbReference>
<keyword evidence="2" id="KW-0812">Transmembrane</keyword>
<evidence type="ECO:0000313" key="3">
    <source>
        <dbReference type="EMBL" id="SHG57371.1"/>
    </source>
</evidence>
<keyword evidence="2" id="KW-1133">Transmembrane helix</keyword>
<dbReference type="InterPro" id="IPR053779">
    <property type="entry name" value="GlpR"/>
</dbReference>
<feature type="transmembrane region" description="Helical" evidence="2">
    <location>
        <begin position="6"/>
        <end position="22"/>
    </location>
</feature>
<evidence type="ECO:0000256" key="2">
    <source>
        <dbReference type="SAM" id="Phobius"/>
    </source>
</evidence>
<dbReference type="AlphaFoldDB" id="A0A1M5KX74"/>
<accession>A0A1M5KX74</accession>
<sequence>MSSLIFAALAVAWLVVLVPMIARRRQEVVRTADSALAARVLRRGGSRRAGQASSTEDGFDMADPDGDGHPGGEGDGAHGPYEAYGDGDDRPGPDERNDLADEPGTSRRYRPGRGGFDPDHAAAVARAKYQFRQRVVLAMLLLALVSGVLAFVSLPLLWWVHGGLDLLLVGYLTYLRRQVRIEEEVRQRRLARLAGARRRAAGQPHPTTAPAERDEQLAVPPSRSPRPGTIVVEIDDEDPAFDELDAPTPFSYRRAVGE</sequence>
<evidence type="ECO:0008006" key="5">
    <source>
        <dbReference type="Google" id="ProtNLM"/>
    </source>
</evidence>